<evidence type="ECO:0000313" key="2">
    <source>
        <dbReference type="Proteomes" id="UP000294489"/>
    </source>
</evidence>
<dbReference type="AlphaFoldDB" id="A0A4V3GUP2"/>
<name>A0A4V3GUP2_9GAMM</name>
<sequence>MRLIHGAQGWCLAVFVGFVAFSGLCQASGSLEKTSNEDGNIQEKKYGKIGEDELISQGVSAVRKLVENGDKASFRHLYINHDMENPILCGEVNQPVTGKASSGYQRFVHDMGTGTLGFENESTAFPLTWQVFCD</sequence>
<reference evidence="1 2" key="1">
    <citation type="submission" date="2019-03" db="EMBL/GenBank/DDBJ databases">
        <title>Freshwater and sediment microbial communities from various areas in North America, analyzing microbe dynamics in response to fracking.</title>
        <authorList>
            <person name="Lamendella R."/>
        </authorList>
    </citation>
    <scope>NUCLEOTIDE SEQUENCE [LARGE SCALE GENOMIC DNA]</scope>
    <source>
        <strain evidence="1 2">6_TX</strain>
    </source>
</reference>
<gene>
    <name evidence="1" type="ORF">DFO67_10480</name>
</gene>
<accession>A0A4V3GUP2</accession>
<comment type="caution">
    <text evidence="1">The sequence shown here is derived from an EMBL/GenBank/DDBJ whole genome shotgun (WGS) entry which is preliminary data.</text>
</comment>
<protein>
    <submittedName>
        <fullName evidence="1">Uncharacterized protein</fullName>
    </submittedName>
</protein>
<dbReference type="RefSeq" id="WP_134016904.1">
    <property type="nucleotide sequence ID" value="NZ_SOEC01000004.1"/>
</dbReference>
<proteinExistence type="predicted"/>
<organism evidence="1 2">
    <name type="scientific">Modicisalibacter xianhensis</name>
    <dbReference type="NCBI Taxonomy" id="442341"/>
    <lineage>
        <taxon>Bacteria</taxon>
        <taxon>Pseudomonadati</taxon>
        <taxon>Pseudomonadota</taxon>
        <taxon>Gammaproteobacteria</taxon>
        <taxon>Oceanospirillales</taxon>
        <taxon>Halomonadaceae</taxon>
        <taxon>Modicisalibacter</taxon>
    </lineage>
</organism>
<dbReference type="EMBL" id="SOEC01000004">
    <property type="protein sequence ID" value="TDX30821.1"/>
    <property type="molecule type" value="Genomic_DNA"/>
</dbReference>
<evidence type="ECO:0000313" key="1">
    <source>
        <dbReference type="EMBL" id="TDX30821.1"/>
    </source>
</evidence>
<dbReference type="Proteomes" id="UP000294489">
    <property type="component" value="Unassembled WGS sequence"/>
</dbReference>